<accession>A0A9W7DDS2</accession>
<keyword evidence="1" id="KW-0732">Signal</keyword>
<reference evidence="2" key="1">
    <citation type="submission" date="2023-04" db="EMBL/GenBank/DDBJ databases">
        <title>Ambrosiozyma monospora NBRC 1965.</title>
        <authorList>
            <person name="Ichikawa N."/>
            <person name="Sato H."/>
            <person name="Tonouchi N."/>
        </authorList>
    </citation>
    <scope>NUCLEOTIDE SEQUENCE</scope>
    <source>
        <strain evidence="2">NBRC 1965</strain>
    </source>
</reference>
<evidence type="ECO:0000256" key="1">
    <source>
        <dbReference type="SAM" id="SignalP"/>
    </source>
</evidence>
<name>A0A9W7DDS2_AMBMO</name>
<proteinExistence type="predicted"/>
<dbReference type="Proteomes" id="UP001165063">
    <property type="component" value="Unassembled WGS sequence"/>
</dbReference>
<gene>
    <name evidence="2" type="ORF">Amon01_000237600</name>
</gene>
<evidence type="ECO:0000313" key="3">
    <source>
        <dbReference type="Proteomes" id="UP001165063"/>
    </source>
</evidence>
<comment type="caution">
    <text evidence="2">The sequence shown here is derived from an EMBL/GenBank/DDBJ whole genome shotgun (WGS) entry which is preliminary data.</text>
</comment>
<keyword evidence="3" id="KW-1185">Reference proteome</keyword>
<feature type="chain" id="PRO_5040899731" evidence="1">
    <location>
        <begin position="18"/>
        <end position="98"/>
    </location>
</feature>
<organism evidence="2 3">
    <name type="scientific">Ambrosiozyma monospora</name>
    <name type="common">Yeast</name>
    <name type="synonym">Endomycopsis monosporus</name>
    <dbReference type="NCBI Taxonomy" id="43982"/>
    <lineage>
        <taxon>Eukaryota</taxon>
        <taxon>Fungi</taxon>
        <taxon>Dikarya</taxon>
        <taxon>Ascomycota</taxon>
        <taxon>Saccharomycotina</taxon>
        <taxon>Pichiomycetes</taxon>
        <taxon>Pichiales</taxon>
        <taxon>Pichiaceae</taxon>
        <taxon>Ambrosiozyma</taxon>
    </lineage>
</organism>
<dbReference type="AlphaFoldDB" id="A0A9W7DDS2"/>
<sequence length="98" mass="10544">MQFSTLLISLLAALVHADKTSYSVSTITSLEVNDVTEYSTIIDSTCVPAIHTSVNGTVTYTTYNTCASDWSQITTVINVTPTSTDVTTNTATEISWVD</sequence>
<feature type="signal peptide" evidence="1">
    <location>
        <begin position="1"/>
        <end position="17"/>
    </location>
</feature>
<protein>
    <submittedName>
        <fullName evidence="2">Unnamed protein product</fullName>
    </submittedName>
</protein>
<dbReference type="EMBL" id="BSXU01000851">
    <property type="protein sequence ID" value="GMG21950.1"/>
    <property type="molecule type" value="Genomic_DNA"/>
</dbReference>
<evidence type="ECO:0000313" key="2">
    <source>
        <dbReference type="EMBL" id="GMG21950.1"/>
    </source>
</evidence>